<protein>
    <submittedName>
        <fullName evidence="2">Uncharacterized protein</fullName>
    </submittedName>
</protein>
<organism evidence="2 3">
    <name type="scientific">Spectribacter acetivorans</name>
    <dbReference type="NCBI Taxonomy" id="3075603"/>
    <lineage>
        <taxon>Bacteria</taxon>
        <taxon>Pseudomonadati</taxon>
        <taxon>Pseudomonadota</taxon>
        <taxon>Gammaproteobacteria</taxon>
        <taxon>Salinisphaerales</taxon>
        <taxon>Salinisphaeraceae</taxon>
        <taxon>Spectribacter</taxon>
    </lineage>
</organism>
<dbReference type="EMBL" id="JAVRHY010000028">
    <property type="protein sequence ID" value="MDT0619948.1"/>
    <property type="molecule type" value="Genomic_DNA"/>
</dbReference>
<dbReference type="Proteomes" id="UP001259982">
    <property type="component" value="Unassembled WGS sequence"/>
</dbReference>
<name>A0ABU3BDY3_9GAMM</name>
<sequence>MQTFRALVLFFAWAGFSLVAISMAVDRAIIIEDYASLLVTVLFSLFFGLLLRWVHALSIKNKAGLDSKKQEAQLTTAVEQAPQASEPEPAEDVAPVQETALPCPVFAAEAAELKVGTPKGPIYAYDGALWLIPLKNGQLDNAAAQRLDYHSLDEAIAALIQ</sequence>
<keyword evidence="1" id="KW-0472">Membrane</keyword>
<dbReference type="RefSeq" id="WP_311660695.1">
    <property type="nucleotide sequence ID" value="NZ_JAVRHY010000028.1"/>
</dbReference>
<keyword evidence="1" id="KW-1133">Transmembrane helix</keyword>
<evidence type="ECO:0000313" key="2">
    <source>
        <dbReference type="EMBL" id="MDT0619948.1"/>
    </source>
</evidence>
<proteinExistence type="predicted"/>
<evidence type="ECO:0000313" key="3">
    <source>
        <dbReference type="Proteomes" id="UP001259982"/>
    </source>
</evidence>
<keyword evidence="3" id="KW-1185">Reference proteome</keyword>
<comment type="caution">
    <text evidence="2">The sequence shown here is derived from an EMBL/GenBank/DDBJ whole genome shotgun (WGS) entry which is preliminary data.</text>
</comment>
<accession>A0ABU3BDY3</accession>
<gene>
    <name evidence="2" type="ORF">RM531_15880</name>
</gene>
<evidence type="ECO:0000256" key="1">
    <source>
        <dbReference type="SAM" id="Phobius"/>
    </source>
</evidence>
<keyword evidence="1" id="KW-0812">Transmembrane</keyword>
<feature type="transmembrane region" description="Helical" evidence="1">
    <location>
        <begin position="34"/>
        <end position="54"/>
    </location>
</feature>
<reference evidence="2 3" key="1">
    <citation type="submission" date="2023-09" db="EMBL/GenBank/DDBJ databases">
        <authorList>
            <person name="Rey-Velasco X."/>
        </authorList>
    </citation>
    <scope>NUCLEOTIDE SEQUENCE [LARGE SCALE GENOMIC DNA]</scope>
    <source>
        <strain evidence="2 3">P385</strain>
    </source>
</reference>